<keyword evidence="5" id="KW-0863">Zinc-finger</keyword>
<dbReference type="InterPro" id="IPR039537">
    <property type="entry name" value="Retrotran_Ty1/copia-like"/>
</dbReference>
<dbReference type="Pfam" id="PF00665">
    <property type="entry name" value="rve"/>
    <property type="match status" value="1"/>
</dbReference>
<dbReference type="Pfam" id="PF25597">
    <property type="entry name" value="SH3_retrovirus"/>
    <property type="match status" value="1"/>
</dbReference>
<dbReference type="Gene3D" id="3.30.420.10">
    <property type="entry name" value="Ribonuclease H-like superfamily/Ribonuclease H"/>
    <property type="match status" value="1"/>
</dbReference>
<dbReference type="InterPro" id="IPR012337">
    <property type="entry name" value="RNaseH-like_sf"/>
</dbReference>
<dbReference type="AlphaFoldDB" id="A0A2N9HZZ3"/>
<evidence type="ECO:0000256" key="5">
    <source>
        <dbReference type="PROSITE-ProRule" id="PRU00047"/>
    </source>
</evidence>
<feature type="domain" description="Integrase catalytic" evidence="8">
    <location>
        <begin position="440"/>
        <end position="612"/>
    </location>
</feature>
<name>A0A2N9HZZ3_FAGSY</name>
<evidence type="ECO:0000256" key="3">
    <source>
        <dbReference type="ARBA" id="ARBA00022750"/>
    </source>
</evidence>
<organism evidence="9">
    <name type="scientific">Fagus sylvatica</name>
    <name type="common">Beechnut</name>
    <dbReference type="NCBI Taxonomy" id="28930"/>
    <lineage>
        <taxon>Eukaryota</taxon>
        <taxon>Viridiplantae</taxon>
        <taxon>Streptophyta</taxon>
        <taxon>Embryophyta</taxon>
        <taxon>Tracheophyta</taxon>
        <taxon>Spermatophyta</taxon>
        <taxon>Magnoliopsida</taxon>
        <taxon>eudicotyledons</taxon>
        <taxon>Gunneridae</taxon>
        <taxon>Pentapetalae</taxon>
        <taxon>rosids</taxon>
        <taxon>fabids</taxon>
        <taxon>Fagales</taxon>
        <taxon>Fagaceae</taxon>
        <taxon>Fagus</taxon>
    </lineage>
</organism>
<dbReference type="GO" id="GO:0004190">
    <property type="term" value="F:aspartic-type endopeptidase activity"/>
    <property type="evidence" value="ECO:0007669"/>
    <property type="project" value="UniProtKB-KW"/>
</dbReference>
<sequence length="1126" mass="129125">MDIDYAIRKDEPPALTDTSTAADIALYERWERSNRFSMMFIKTRISIGIRGSVDQHEKVRDLLKAIDEQFVTSDKALASTLIMKFSSLRLTSVRSVREHIMQIRDIVAQLKKLEVEMSESFLVHYILNTLPHQYGPFKISYNTHKDKWSINELMTMCVQEEGRLVMEQGESAMLATHGKGKSQANQKGKVKMPPQTDIKKDSKCFFCKKKGHMKKECTKFQKWLVDKGNPTSFVCYESNMVNVNINTWWIDSGSTIHISNSLQGLQNLRKPMGSEQSILSGNKMGSHVEAIGTCYLILSSGFVLKLEKTFYVPSFSRNLISVSRLVPFEYSFTFSSSSFSLFYKSDCVGNGTLSDGLYCINLQNNATYDSMHVHTGTKRCVINEDSSKLWHRRLGHISIERIKRLVNEGKLNTLDFTDFETCVDCIKGKHTNKSKKGANRSSDILEIIHTDICSPDMDSHGQKYFISFIDDYSRYMYLYMLYNKNEAIDAFKIFKAEVEKQCGKQIKIVRSDKGGEYYGRYTEDGQAPGPFAKFLQEHGIVAQYTMPGSPDQNGVVERRNRTLLDMVRSMLSSSNLSKSLWAEALKTAMYILNRVPTKAVPKTPFELWKGWKLSLRHMRVWGCPSEVRIYNPQEKKLDPRTISGYFIGYAERSKGYRFYCPSHSTRIVESRNAKFLENDLISGSDQTRNIVSKKDHSESQPSTSSDRLVIVYSTPQVQTGVEQPIIEVPQAADDVLVDQVVQELPRTFEQRVEPHTSQEYDGTTLRRSIRPKRSTIPDDYVVYLQESDYNIGAENDPEFFSQAMSCKESELWYNAMKEEMNSMKSNGVWDLVELPNGVKAIGCKWVFKTKKDSLGNIERYKARLVAKGFTQKEGIDYTETFSPVSKKDSLRVILALVAHFDLELQQMDVKTAFLNGDLEEEVYMKQPEGFPSSDGEHLVCKLKKSIYGLKQASRQWYLKFHNVISSFGFVENIMDQCIYQKVSGSKICFLVLYVDDILLATNDKGLLHEVKQFLSKNFDMKDMGEASYVTGIKIHRDRFQVKGDRFNLNQCPKNDLEREQMKNIPYASAVGSLMYAQVYTRPDIAFAMGMLGRYQSDPGLDHWRAAKKVMRYLQGTKDYMLMYRRT</sequence>
<evidence type="ECO:0000256" key="6">
    <source>
        <dbReference type="SAM" id="MobiDB-lite"/>
    </source>
</evidence>
<dbReference type="PANTHER" id="PTHR42648">
    <property type="entry name" value="TRANSPOSASE, PUTATIVE-RELATED"/>
    <property type="match status" value="1"/>
</dbReference>
<accession>A0A2N9HZZ3</accession>
<dbReference type="InterPro" id="IPR057670">
    <property type="entry name" value="SH3_retrovirus"/>
</dbReference>
<evidence type="ECO:0000259" key="8">
    <source>
        <dbReference type="PROSITE" id="PS50994"/>
    </source>
</evidence>
<dbReference type="Pfam" id="PF07727">
    <property type="entry name" value="RVT_2"/>
    <property type="match status" value="1"/>
</dbReference>
<dbReference type="EMBL" id="OIVN01004442">
    <property type="protein sequence ID" value="SPD17343.1"/>
    <property type="molecule type" value="Genomic_DNA"/>
</dbReference>
<evidence type="ECO:0000256" key="4">
    <source>
        <dbReference type="ARBA" id="ARBA00022801"/>
    </source>
</evidence>
<proteinExistence type="predicted"/>
<dbReference type="GO" id="GO:0006508">
    <property type="term" value="P:proteolysis"/>
    <property type="evidence" value="ECO:0007669"/>
    <property type="project" value="UniProtKB-KW"/>
</dbReference>
<dbReference type="Pfam" id="PF14223">
    <property type="entry name" value="Retrotran_gag_2"/>
    <property type="match status" value="1"/>
</dbReference>
<keyword evidence="2" id="KW-0479">Metal-binding</keyword>
<evidence type="ECO:0000256" key="1">
    <source>
        <dbReference type="ARBA" id="ARBA00022670"/>
    </source>
</evidence>
<protein>
    <recommendedName>
        <fullName evidence="10">Retrovirus-related Pol polyprotein from transposon TNT 1-94</fullName>
    </recommendedName>
</protein>
<keyword evidence="3" id="KW-0064">Aspartyl protease</keyword>
<dbReference type="InterPro" id="IPR013103">
    <property type="entry name" value="RVT_2"/>
</dbReference>
<dbReference type="InterPro" id="IPR001584">
    <property type="entry name" value="Integrase_cat-core"/>
</dbReference>
<dbReference type="InterPro" id="IPR036397">
    <property type="entry name" value="RNaseH_sf"/>
</dbReference>
<keyword evidence="4" id="KW-0378">Hydrolase</keyword>
<dbReference type="GO" id="GO:0015074">
    <property type="term" value="P:DNA integration"/>
    <property type="evidence" value="ECO:0007669"/>
    <property type="project" value="InterPro"/>
</dbReference>
<dbReference type="PROSITE" id="PS50158">
    <property type="entry name" value="ZF_CCHC"/>
    <property type="match status" value="1"/>
</dbReference>
<dbReference type="InterPro" id="IPR036875">
    <property type="entry name" value="Znf_CCHC_sf"/>
</dbReference>
<dbReference type="InterPro" id="IPR043502">
    <property type="entry name" value="DNA/RNA_pol_sf"/>
</dbReference>
<dbReference type="GO" id="GO:0003676">
    <property type="term" value="F:nucleic acid binding"/>
    <property type="evidence" value="ECO:0007669"/>
    <property type="project" value="InterPro"/>
</dbReference>
<dbReference type="PANTHER" id="PTHR42648:SF28">
    <property type="entry name" value="TRANSPOSON-ENCODED PROTEIN WITH RIBONUCLEASE H-LIKE AND RETROVIRUS ZINC FINGER-LIKE DOMAINS"/>
    <property type="match status" value="1"/>
</dbReference>
<dbReference type="SUPFAM" id="SSF56672">
    <property type="entry name" value="DNA/RNA polymerases"/>
    <property type="match status" value="1"/>
</dbReference>
<evidence type="ECO:0000313" key="9">
    <source>
        <dbReference type="EMBL" id="SPD17343.1"/>
    </source>
</evidence>
<dbReference type="Pfam" id="PF13976">
    <property type="entry name" value="gag_pre-integrs"/>
    <property type="match status" value="1"/>
</dbReference>
<dbReference type="GO" id="GO:0008270">
    <property type="term" value="F:zinc ion binding"/>
    <property type="evidence" value="ECO:0007669"/>
    <property type="project" value="UniProtKB-KW"/>
</dbReference>
<gene>
    <name evidence="9" type="ORF">FSB_LOCUS45225</name>
</gene>
<dbReference type="SUPFAM" id="SSF57756">
    <property type="entry name" value="Retrovirus zinc finger-like domains"/>
    <property type="match status" value="1"/>
</dbReference>
<dbReference type="SMART" id="SM00343">
    <property type="entry name" value="ZnF_C2HC"/>
    <property type="match status" value="1"/>
</dbReference>
<keyword evidence="5" id="KW-0862">Zinc</keyword>
<reference evidence="9" key="1">
    <citation type="submission" date="2018-02" db="EMBL/GenBank/DDBJ databases">
        <authorList>
            <person name="Cohen D.B."/>
            <person name="Kent A.D."/>
        </authorList>
    </citation>
    <scope>NUCLEOTIDE SEQUENCE</scope>
</reference>
<dbReference type="Pfam" id="PF22936">
    <property type="entry name" value="Pol_BBD"/>
    <property type="match status" value="1"/>
</dbReference>
<evidence type="ECO:0008006" key="10">
    <source>
        <dbReference type="Google" id="ProtNLM"/>
    </source>
</evidence>
<dbReference type="InterPro" id="IPR025724">
    <property type="entry name" value="GAG-pre-integrase_dom"/>
</dbReference>
<evidence type="ECO:0000259" key="7">
    <source>
        <dbReference type="PROSITE" id="PS50158"/>
    </source>
</evidence>
<dbReference type="InterPro" id="IPR054722">
    <property type="entry name" value="PolX-like_BBD"/>
</dbReference>
<keyword evidence="1" id="KW-0645">Protease</keyword>
<evidence type="ECO:0000256" key="2">
    <source>
        <dbReference type="ARBA" id="ARBA00022723"/>
    </source>
</evidence>
<feature type="region of interest" description="Disordered" evidence="6">
    <location>
        <begin position="177"/>
        <end position="196"/>
    </location>
</feature>
<dbReference type="InterPro" id="IPR001878">
    <property type="entry name" value="Znf_CCHC"/>
</dbReference>
<dbReference type="SUPFAM" id="SSF53098">
    <property type="entry name" value="Ribonuclease H-like"/>
    <property type="match status" value="1"/>
</dbReference>
<dbReference type="Gene3D" id="4.10.60.10">
    <property type="entry name" value="Zinc finger, CCHC-type"/>
    <property type="match status" value="1"/>
</dbReference>
<feature type="domain" description="CCHC-type" evidence="7">
    <location>
        <begin position="203"/>
        <end position="219"/>
    </location>
</feature>
<dbReference type="PROSITE" id="PS50994">
    <property type="entry name" value="INTEGRASE"/>
    <property type="match status" value="1"/>
</dbReference>